<evidence type="ECO:0000256" key="4">
    <source>
        <dbReference type="ARBA" id="ARBA00022519"/>
    </source>
</evidence>
<keyword evidence="6 13" id="KW-0653">Protein transport</keyword>
<dbReference type="InterPro" id="IPR055344">
    <property type="entry name" value="SecD_SecF_C_bact"/>
</dbReference>
<feature type="transmembrane region" description="Helical" evidence="13">
    <location>
        <begin position="134"/>
        <end position="151"/>
    </location>
</feature>
<dbReference type="InterPro" id="IPR022645">
    <property type="entry name" value="SecD/SecF_bac"/>
</dbReference>
<keyword evidence="8 13" id="KW-0811">Translocation</keyword>
<dbReference type="FunFam" id="1.20.1640.10:FF:000024">
    <property type="entry name" value="Multifunctional fusion protein"/>
    <property type="match status" value="1"/>
</dbReference>
<evidence type="ECO:0000256" key="3">
    <source>
        <dbReference type="ARBA" id="ARBA00022475"/>
    </source>
</evidence>
<comment type="similarity">
    <text evidence="13">Belongs to the SecD/SecF family. SecF subfamily.</text>
</comment>
<gene>
    <name evidence="13 15" type="primary">secF</name>
    <name evidence="15" type="ORF">PSU93_07705</name>
</gene>
<dbReference type="InterPro" id="IPR048634">
    <property type="entry name" value="SecD_SecF_C"/>
</dbReference>
<dbReference type="PANTHER" id="PTHR30081">
    <property type="entry name" value="PROTEIN-EXPORT MEMBRANE PROTEIN SEC"/>
    <property type="match status" value="1"/>
</dbReference>
<evidence type="ECO:0000313" key="15">
    <source>
        <dbReference type="EMBL" id="MDI1231016.1"/>
    </source>
</evidence>
<evidence type="ECO:0000256" key="9">
    <source>
        <dbReference type="ARBA" id="ARBA00023136"/>
    </source>
</evidence>
<proteinExistence type="inferred from homology"/>
<dbReference type="Pfam" id="PF02355">
    <property type="entry name" value="SecD_SecF_C"/>
    <property type="match status" value="1"/>
</dbReference>
<keyword evidence="7 13" id="KW-1133">Transmembrane helix</keyword>
<evidence type="ECO:0000256" key="1">
    <source>
        <dbReference type="ARBA" id="ARBA00004651"/>
    </source>
</evidence>
<dbReference type="GO" id="GO:0015450">
    <property type="term" value="F:protein-transporting ATPase activity"/>
    <property type="evidence" value="ECO:0007669"/>
    <property type="project" value="InterPro"/>
</dbReference>
<sequence>MFKTNINFIGNRNIALIFSAVLSIIAIGSLAIRGLEMGIDFTGGTLIEVGYQQAADLTELRSTLTAEGFSDATVQNFGTTKDVLIRLKPHEGVSSADLSAKVLDAINKTTKEPAIIHRVEFVGPQVGDDLAEDGFLALLYSTIGILIYVAWRFEWKFSVGAVIATFHDVIITLGLFSVLGLEFDLTVLAAILALIGYSLNDTIVIYDRIREDFRLLRNKSTEEIMNSAINVTLSRTIITSLTVFLALVSLFFLGGQIIHNFSIALLFGVVFGTYSSIFIASPAVLLLGISAEDLMAPVKEGSELMDDRP</sequence>
<comment type="subunit">
    <text evidence="13">Forms a complex with SecD. Part of the essential Sec protein translocation apparatus which comprises SecA, SecYEG and auxiliary proteins SecDF-YajC and YidC.</text>
</comment>
<keyword evidence="16" id="KW-1185">Reference proteome</keyword>
<dbReference type="PROSITE" id="PS50156">
    <property type="entry name" value="SSD"/>
    <property type="match status" value="1"/>
</dbReference>
<dbReference type="NCBIfam" id="TIGR00916">
    <property type="entry name" value="2A0604s01"/>
    <property type="match status" value="1"/>
</dbReference>
<feature type="transmembrane region" description="Helical" evidence="13">
    <location>
        <begin position="158"/>
        <end position="179"/>
    </location>
</feature>
<comment type="function">
    <text evidence="10 13">Part of the Sec protein translocase complex. Interacts with the SecYEG preprotein conducting channel. SecDF uses the proton motive force (PMF) to complete protein translocation after the ATP-dependent function of SecA.</text>
</comment>
<evidence type="ECO:0000256" key="5">
    <source>
        <dbReference type="ARBA" id="ARBA00022692"/>
    </source>
</evidence>
<keyword evidence="4" id="KW-0997">Cell inner membrane</keyword>
<dbReference type="GO" id="GO:0043952">
    <property type="term" value="P:protein transport by the Sec complex"/>
    <property type="evidence" value="ECO:0007669"/>
    <property type="project" value="UniProtKB-UniRule"/>
</dbReference>
<evidence type="ECO:0000256" key="11">
    <source>
        <dbReference type="ARBA" id="ARBA00060856"/>
    </source>
</evidence>
<dbReference type="Pfam" id="PF07549">
    <property type="entry name" value="Sec_GG"/>
    <property type="match status" value="1"/>
</dbReference>
<feature type="transmembrane region" description="Helical" evidence="13">
    <location>
        <begin position="12"/>
        <end position="32"/>
    </location>
</feature>
<keyword evidence="5 13" id="KW-0812">Transmembrane</keyword>
<keyword evidence="3 13" id="KW-1003">Cell membrane</keyword>
<evidence type="ECO:0000256" key="12">
    <source>
        <dbReference type="ARBA" id="ARBA00061053"/>
    </source>
</evidence>
<reference evidence="15" key="1">
    <citation type="submission" date="2023-01" db="EMBL/GenBank/DDBJ databases">
        <title>Biogeochemical cycle of methane in antarctic sediments.</title>
        <authorList>
            <person name="Roldan D.M."/>
            <person name="Menes R.J."/>
        </authorList>
    </citation>
    <scope>NUCLEOTIDE SEQUENCE [LARGE SCALE GENOMIC DNA]</scope>
    <source>
        <strain evidence="15">K-2018 MAG008</strain>
    </source>
</reference>
<evidence type="ECO:0000256" key="10">
    <source>
        <dbReference type="ARBA" id="ARBA00059018"/>
    </source>
</evidence>
<comment type="subcellular location">
    <subcellularLocation>
        <location evidence="1 13">Cell membrane</location>
        <topology evidence="1 13">Multi-pass membrane protein</topology>
    </subcellularLocation>
</comment>
<comment type="similarity">
    <text evidence="12">In the N-terminal section; belongs to the SecD/SecF family. SecD subfamily.</text>
</comment>
<dbReference type="SUPFAM" id="SSF82866">
    <property type="entry name" value="Multidrug efflux transporter AcrB transmembrane domain"/>
    <property type="match status" value="1"/>
</dbReference>
<protein>
    <recommendedName>
        <fullName evidence="13">Protein-export membrane protein SecF</fullName>
    </recommendedName>
</protein>
<feature type="domain" description="SSD" evidence="14">
    <location>
        <begin position="154"/>
        <end position="286"/>
    </location>
</feature>
<evidence type="ECO:0000256" key="8">
    <source>
        <dbReference type="ARBA" id="ARBA00023010"/>
    </source>
</evidence>
<accession>A0AA43Q755</accession>
<feature type="transmembrane region" description="Helical" evidence="13">
    <location>
        <begin position="185"/>
        <end position="206"/>
    </location>
</feature>
<evidence type="ECO:0000256" key="7">
    <source>
        <dbReference type="ARBA" id="ARBA00022989"/>
    </source>
</evidence>
<dbReference type="Proteomes" id="UP001160519">
    <property type="component" value="Unassembled WGS sequence"/>
</dbReference>
<keyword evidence="9 13" id="KW-0472">Membrane</keyword>
<dbReference type="InterPro" id="IPR000731">
    <property type="entry name" value="SSD"/>
</dbReference>
<evidence type="ECO:0000256" key="2">
    <source>
        <dbReference type="ARBA" id="ARBA00022448"/>
    </source>
</evidence>
<dbReference type="NCBIfam" id="TIGR00966">
    <property type="entry name" value="transloc_SecF"/>
    <property type="match status" value="1"/>
</dbReference>
<keyword evidence="2 13" id="KW-0813">Transport</keyword>
<comment type="similarity">
    <text evidence="11">In the C-terminal section; belongs to the SecD/SecF family. SecF subfamily.</text>
</comment>
<organism evidence="15 16">
    <name type="scientific">Candidatus Methylobacter titanis</name>
    <dbReference type="NCBI Taxonomy" id="3053457"/>
    <lineage>
        <taxon>Bacteria</taxon>
        <taxon>Pseudomonadati</taxon>
        <taxon>Pseudomonadota</taxon>
        <taxon>Gammaproteobacteria</taxon>
        <taxon>Methylococcales</taxon>
        <taxon>Methylococcaceae</taxon>
        <taxon>Methylobacter</taxon>
    </lineage>
</organism>
<dbReference type="GO" id="GO:0006605">
    <property type="term" value="P:protein targeting"/>
    <property type="evidence" value="ECO:0007669"/>
    <property type="project" value="UniProtKB-UniRule"/>
</dbReference>
<dbReference type="PRINTS" id="PR01755">
    <property type="entry name" value="SECFTRNLCASE"/>
</dbReference>
<dbReference type="GO" id="GO:0065002">
    <property type="term" value="P:intracellular protein transmembrane transport"/>
    <property type="evidence" value="ECO:0007669"/>
    <property type="project" value="UniProtKB-UniRule"/>
</dbReference>
<evidence type="ECO:0000256" key="6">
    <source>
        <dbReference type="ARBA" id="ARBA00022927"/>
    </source>
</evidence>
<dbReference type="Gene3D" id="1.20.1640.10">
    <property type="entry name" value="Multidrug efflux transporter AcrB transmembrane domain"/>
    <property type="match status" value="1"/>
</dbReference>
<feature type="transmembrane region" description="Helical" evidence="13">
    <location>
        <begin position="227"/>
        <end position="253"/>
    </location>
</feature>
<dbReference type="InterPro" id="IPR022813">
    <property type="entry name" value="SecD/SecF_arch_bac"/>
</dbReference>
<dbReference type="InterPro" id="IPR022646">
    <property type="entry name" value="SecD/SecF_CS"/>
</dbReference>
<evidence type="ECO:0000313" key="16">
    <source>
        <dbReference type="Proteomes" id="UP001160519"/>
    </source>
</evidence>
<dbReference type="AlphaFoldDB" id="A0AA43Q755"/>
<evidence type="ECO:0000259" key="14">
    <source>
        <dbReference type="PROSITE" id="PS50156"/>
    </source>
</evidence>
<dbReference type="InterPro" id="IPR005665">
    <property type="entry name" value="SecF_bac"/>
</dbReference>
<dbReference type="PANTHER" id="PTHR30081:SF8">
    <property type="entry name" value="PROTEIN TRANSLOCASE SUBUNIT SECF"/>
    <property type="match status" value="1"/>
</dbReference>
<comment type="caution">
    <text evidence="15">The sequence shown here is derived from an EMBL/GenBank/DDBJ whole genome shotgun (WGS) entry which is preliminary data.</text>
</comment>
<dbReference type="EMBL" id="JAQSDF010000019">
    <property type="protein sequence ID" value="MDI1231016.1"/>
    <property type="molecule type" value="Genomic_DNA"/>
</dbReference>
<feature type="transmembrane region" description="Helical" evidence="13">
    <location>
        <begin position="265"/>
        <end position="289"/>
    </location>
</feature>
<name>A0AA43Q755_9GAMM</name>
<evidence type="ECO:0000256" key="13">
    <source>
        <dbReference type="HAMAP-Rule" id="MF_01464"/>
    </source>
</evidence>
<dbReference type="GO" id="GO:0005886">
    <property type="term" value="C:plasma membrane"/>
    <property type="evidence" value="ECO:0007669"/>
    <property type="project" value="UniProtKB-SubCell"/>
</dbReference>
<dbReference type="HAMAP" id="MF_01464_B">
    <property type="entry name" value="SecF_B"/>
    <property type="match status" value="1"/>
</dbReference>